<comment type="subcellular location">
    <subcellularLocation>
        <location evidence="1">Membrane</location>
        <topology evidence="1">Single-pass membrane protein</topology>
    </subcellularLocation>
</comment>
<feature type="domain" description="C2" evidence="7">
    <location>
        <begin position="556"/>
        <end position="680"/>
    </location>
</feature>
<dbReference type="GO" id="GO:0016020">
    <property type="term" value="C:membrane"/>
    <property type="evidence" value="ECO:0007669"/>
    <property type="project" value="UniProtKB-SubCell"/>
</dbReference>
<dbReference type="InterPro" id="IPR000008">
    <property type="entry name" value="C2_dom"/>
</dbReference>
<feature type="compositionally biased region" description="Acidic residues" evidence="6">
    <location>
        <begin position="850"/>
        <end position="867"/>
    </location>
</feature>
<dbReference type="InterPro" id="IPR037720">
    <property type="entry name" value="C2B_Ferlin"/>
</dbReference>
<dbReference type="CDD" id="cd00030">
    <property type="entry name" value="C2"/>
    <property type="match status" value="1"/>
</dbReference>
<feature type="region of interest" description="Disordered" evidence="6">
    <location>
        <begin position="894"/>
        <end position="937"/>
    </location>
</feature>
<dbReference type="EMBL" id="MBDO02000100">
    <property type="protein sequence ID" value="RLN63267.1"/>
    <property type="molecule type" value="Genomic_DNA"/>
</dbReference>
<evidence type="ECO:0000256" key="2">
    <source>
        <dbReference type="ARBA" id="ARBA00022692"/>
    </source>
</evidence>
<dbReference type="GO" id="GO:0007009">
    <property type="term" value="P:plasma membrane organization"/>
    <property type="evidence" value="ECO:0007669"/>
    <property type="project" value="TreeGrafter"/>
</dbReference>
<name>A0A3F2RU33_9STRA</name>
<reference evidence="8 9" key="1">
    <citation type="submission" date="2018-07" db="EMBL/GenBank/DDBJ databases">
        <title>Genome sequencing of oomycete isolates from Chile give support for New Zealand origin for Phytophthora kernoviae and make available the first Nothophytophthora sp. genome.</title>
        <authorList>
            <person name="Studholme D.J."/>
            <person name="Sanfuentes E."/>
            <person name="Panda P."/>
            <person name="Hill R."/>
            <person name="Sambles C."/>
            <person name="Grant M."/>
            <person name="Williams N.M."/>
            <person name="Mcdougal R.L."/>
        </authorList>
    </citation>
    <scope>NUCLEOTIDE SEQUENCE [LARGE SCALE GENOMIC DNA]</scope>
    <source>
        <strain evidence="8">Chile6</strain>
    </source>
</reference>
<feature type="domain" description="C2" evidence="7">
    <location>
        <begin position="27"/>
        <end position="142"/>
    </location>
</feature>
<dbReference type="SMART" id="SM00239">
    <property type="entry name" value="C2"/>
    <property type="match status" value="3"/>
</dbReference>
<evidence type="ECO:0000256" key="3">
    <source>
        <dbReference type="ARBA" id="ARBA00022737"/>
    </source>
</evidence>
<dbReference type="Gene3D" id="2.60.40.150">
    <property type="entry name" value="C2 domain"/>
    <property type="match status" value="3"/>
</dbReference>
<dbReference type="PANTHER" id="PTHR12546">
    <property type="entry name" value="FER-1-LIKE"/>
    <property type="match status" value="1"/>
</dbReference>
<dbReference type="SMART" id="SM01202">
    <property type="entry name" value="FerI"/>
    <property type="match status" value="1"/>
</dbReference>
<evidence type="ECO:0000256" key="4">
    <source>
        <dbReference type="ARBA" id="ARBA00022989"/>
    </source>
</evidence>
<dbReference type="PANTHER" id="PTHR12546:SF33">
    <property type="entry name" value="SPERM VESICLE FUSION PROTEIN FER-1"/>
    <property type="match status" value="1"/>
</dbReference>
<keyword evidence="3" id="KW-0677">Repeat</keyword>
<dbReference type="AlphaFoldDB" id="A0A3F2RU33"/>
<feature type="region of interest" description="Disordered" evidence="6">
    <location>
        <begin position="1"/>
        <end position="22"/>
    </location>
</feature>
<dbReference type="InterPro" id="IPR035892">
    <property type="entry name" value="C2_domain_sf"/>
</dbReference>
<dbReference type="Proteomes" id="UP000277300">
    <property type="component" value="Unassembled WGS sequence"/>
</dbReference>
<evidence type="ECO:0000256" key="5">
    <source>
        <dbReference type="ARBA" id="ARBA00023136"/>
    </source>
</evidence>
<evidence type="ECO:0000256" key="6">
    <source>
        <dbReference type="SAM" id="MobiDB-lite"/>
    </source>
</evidence>
<dbReference type="InterPro" id="IPR037721">
    <property type="entry name" value="Ferlin"/>
</dbReference>
<feature type="compositionally biased region" description="Polar residues" evidence="6">
    <location>
        <begin position="1"/>
        <end position="14"/>
    </location>
</feature>
<organism evidence="8 9">
    <name type="scientific">Phytophthora kernoviae</name>
    <dbReference type="NCBI Taxonomy" id="325452"/>
    <lineage>
        <taxon>Eukaryota</taxon>
        <taxon>Sar</taxon>
        <taxon>Stramenopiles</taxon>
        <taxon>Oomycota</taxon>
        <taxon>Peronosporomycetes</taxon>
        <taxon>Peronosporales</taxon>
        <taxon>Peronosporaceae</taxon>
        <taxon>Phytophthora</taxon>
    </lineage>
</organism>
<proteinExistence type="predicted"/>
<comment type="caution">
    <text evidence="8">The sequence shown here is derived from an EMBL/GenBank/DDBJ whole genome shotgun (WGS) entry which is preliminary data.</text>
</comment>
<evidence type="ECO:0000256" key="1">
    <source>
        <dbReference type="ARBA" id="ARBA00004167"/>
    </source>
</evidence>
<keyword evidence="2" id="KW-0812">Transmembrane</keyword>
<evidence type="ECO:0000313" key="8">
    <source>
        <dbReference type="EMBL" id="RLN63267.1"/>
    </source>
</evidence>
<evidence type="ECO:0000259" key="7">
    <source>
        <dbReference type="PROSITE" id="PS50004"/>
    </source>
</evidence>
<dbReference type="InterPro" id="IPR012968">
    <property type="entry name" value="FerIin_dom"/>
</dbReference>
<sequence length="937" mass="103076">MRRTKSTSGSSVNSADDDSEDAPVDILPKEIRLAEDADDTLPNTLVITVLQARNLQPSTLRGTLSCYVKLVSLGSEFKTSVMTKTREPRWHEVFVFRTVDWTTGVTVSLRDRLPFKMHFLGQVVISSAEIASLPGMIAQRWFQLRDKGPAGTTTSAELELKVALVYTKANDPAFFETGTAAAELEHGAVDAGIADLLVGQEDETEEEAHTRTKAVLRREEQEREAAASIAALKQGDYQVQVHIIEARDLKGENLSGTSDPYCLVDVMGVSKRTSTKYETLGCIFDEILFFHFPNVGRHELQEASIKISVYDKERVLKDNLIGTYQLDCLSVYGQPSHELYRQWIAVHDNLNKKDRGIQGFLLVSVVVLGPGDALRVHDRDAEIEQELAEVPEANYPTTTPPLVLVPPTIELKLQFLVVKILRAEHLPAMDTGGLLIGGQGIDAFCLEPQSSLELPADLTQVPDVIVTLSRSEGGIVSTASNKEEFVSVSFTRFRAEDLFSGGFATKCQWVVLQEEIARRQTRHALEQSQNTGVLLLRLGFGRVEMATRHPWFDENNSDELFVPSRFPRVHREIRVHVFQARGLEPPAGVARMPNPVVNVRCCGQQKRTMVCQHTQAPLFYESMVFLTNVPAADVVFTPDIVVQVVDTAGNKGAAGVLGELRLSIAPPEILRPPASITPKYTDATLDIVALGIRRLKALSTLGVRRPHVEFELVGGYFVDGSSLKRTQPGLLTGAQGASSGGKNANFLDRIVAHVKLPLDNLYAPQLRIQVCDSALGGLRKTVLASCVVDLANKLPWSSTYHVETVEGVGPRFNNPSPRKKHGAQQQSSKEPETNISGKYFSGDISKESDNREDDENEYFFDEGQPEVEVDTPVDDGIGIGDLILPSVLHSHARLNGSNTSDDNDPALMKQRPVSKNNIEHPTFVDGTGGFLNTVEKN</sequence>
<feature type="domain" description="C2" evidence="7">
    <location>
        <begin position="217"/>
        <end position="344"/>
    </location>
</feature>
<protein>
    <recommendedName>
        <fullName evidence="7">C2 domain-containing protein</fullName>
    </recommendedName>
</protein>
<dbReference type="OrthoDB" id="270970at2759"/>
<dbReference type="SUPFAM" id="SSF49562">
    <property type="entry name" value="C2 domain (Calcium/lipid-binding domain, CaLB)"/>
    <property type="match status" value="3"/>
</dbReference>
<keyword evidence="4" id="KW-1133">Transmembrane helix</keyword>
<dbReference type="Pfam" id="PF00168">
    <property type="entry name" value="C2"/>
    <property type="match status" value="3"/>
</dbReference>
<accession>A0A3F2RU33</accession>
<evidence type="ECO:0000313" key="9">
    <source>
        <dbReference type="Proteomes" id="UP000277300"/>
    </source>
</evidence>
<keyword evidence="5" id="KW-0472">Membrane</keyword>
<dbReference type="CDD" id="cd04011">
    <property type="entry name" value="C2B_Ferlin"/>
    <property type="match status" value="1"/>
</dbReference>
<gene>
    <name evidence="8" type="ORF">BBP00_00004257</name>
</gene>
<feature type="region of interest" description="Disordered" evidence="6">
    <location>
        <begin position="807"/>
        <end position="867"/>
    </location>
</feature>
<dbReference type="PROSITE" id="PS50004">
    <property type="entry name" value="C2"/>
    <property type="match status" value="3"/>
</dbReference>
<feature type="compositionally biased region" description="Polar residues" evidence="6">
    <location>
        <begin position="823"/>
        <end position="836"/>
    </location>
</feature>